<proteinExistence type="predicted"/>
<name>A0A1F7WZT0_9BACT</name>
<evidence type="ECO:0008006" key="4">
    <source>
        <dbReference type="Google" id="ProtNLM"/>
    </source>
</evidence>
<organism evidence="2 3">
    <name type="scientific">Candidatus Wallbacteria bacterium GWC2_49_35</name>
    <dbReference type="NCBI Taxonomy" id="1817813"/>
    <lineage>
        <taxon>Bacteria</taxon>
        <taxon>Candidatus Walliibacteriota</taxon>
    </lineage>
</organism>
<evidence type="ECO:0000256" key="1">
    <source>
        <dbReference type="SAM" id="MobiDB-lite"/>
    </source>
</evidence>
<feature type="region of interest" description="Disordered" evidence="1">
    <location>
        <begin position="14"/>
        <end position="42"/>
    </location>
</feature>
<accession>A0A1F7WZT0</accession>
<reference evidence="2 3" key="1">
    <citation type="journal article" date="2016" name="Nat. Commun.">
        <title>Thousands of microbial genomes shed light on interconnected biogeochemical processes in an aquifer system.</title>
        <authorList>
            <person name="Anantharaman K."/>
            <person name="Brown C.T."/>
            <person name="Hug L.A."/>
            <person name="Sharon I."/>
            <person name="Castelle C.J."/>
            <person name="Probst A.J."/>
            <person name="Thomas B.C."/>
            <person name="Singh A."/>
            <person name="Wilkins M.J."/>
            <person name="Karaoz U."/>
            <person name="Brodie E.L."/>
            <person name="Williams K.H."/>
            <person name="Hubbard S.S."/>
            <person name="Banfield J.F."/>
        </authorList>
    </citation>
    <scope>NUCLEOTIDE SEQUENCE [LARGE SCALE GENOMIC DNA]</scope>
</reference>
<dbReference type="AlphaFoldDB" id="A0A1F7WZT0"/>
<evidence type="ECO:0000313" key="2">
    <source>
        <dbReference type="EMBL" id="OGM08354.1"/>
    </source>
</evidence>
<feature type="compositionally biased region" description="Polar residues" evidence="1">
    <location>
        <begin position="24"/>
        <end position="40"/>
    </location>
</feature>
<sequence length="138" mass="15690">MRIALKESMRAIQNRARSEHRFRSSTNSSAERSVSTQVTSEYPPEGRVFLDEAVARHALFIHEGTKPHAIPKGKMKKKALRWLVAGGFAFAKHVWHPGTKPDPFLYKAAEAEKSNVNNIFDRHINKALSQLSRWKGKI</sequence>
<dbReference type="Proteomes" id="UP000178735">
    <property type="component" value="Unassembled WGS sequence"/>
</dbReference>
<protein>
    <recommendedName>
        <fullName evidence="4">HK97 gp10 family phage protein</fullName>
    </recommendedName>
</protein>
<gene>
    <name evidence="2" type="ORF">A2008_12345</name>
</gene>
<evidence type="ECO:0000313" key="3">
    <source>
        <dbReference type="Proteomes" id="UP000178735"/>
    </source>
</evidence>
<dbReference type="EMBL" id="MGFH01000017">
    <property type="protein sequence ID" value="OGM08354.1"/>
    <property type="molecule type" value="Genomic_DNA"/>
</dbReference>
<dbReference type="STRING" id="1817813.A2008_12345"/>
<comment type="caution">
    <text evidence="2">The sequence shown here is derived from an EMBL/GenBank/DDBJ whole genome shotgun (WGS) entry which is preliminary data.</text>
</comment>